<evidence type="ECO:0000313" key="3">
    <source>
        <dbReference type="EMBL" id="KZT67910.1"/>
    </source>
</evidence>
<organism evidence="3 4">
    <name type="scientific">Daedalea quercina L-15889</name>
    <dbReference type="NCBI Taxonomy" id="1314783"/>
    <lineage>
        <taxon>Eukaryota</taxon>
        <taxon>Fungi</taxon>
        <taxon>Dikarya</taxon>
        <taxon>Basidiomycota</taxon>
        <taxon>Agaricomycotina</taxon>
        <taxon>Agaricomycetes</taxon>
        <taxon>Polyporales</taxon>
        <taxon>Fomitopsis</taxon>
    </lineage>
</organism>
<dbReference type="EMBL" id="KV429071">
    <property type="protein sequence ID" value="KZT67910.1"/>
    <property type="molecule type" value="Genomic_DNA"/>
</dbReference>
<proteinExistence type="predicted"/>
<feature type="transmembrane region" description="Helical" evidence="1">
    <location>
        <begin position="225"/>
        <end position="243"/>
    </location>
</feature>
<evidence type="ECO:0000313" key="4">
    <source>
        <dbReference type="Proteomes" id="UP000076727"/>
    </source>
</evidence>
<dbReference type="Proteomes" id="UP000076727">
    <property type="component" value="Unassembled WGS sequence"/>
</dbReference>
<name>A0A165P8Z0_9APHY</name>
<gene>
    <name evidence="3" type="ORF">DAEQUDRAFT_712578</name>
</gene>
<dbReference type="OrthoDB" id="2796456at2759"/>
<feature type="transmembrane region" description="Helical" evidence="1">
    <location>
        <begin position="42"/>
        <end position="64"/>
    </location>
</feature>
<evidence type="ECO:0000259" key="2">
    <source>
        <dbReference type="Pfam" id="PF20151"/>
    </source>
</evidence>
<keyword evidence="1" id="KW-1133">Transmembrane helix</keyword>
<dbReference type="InterPro" id="IPR045340">
    <property type="entry name" value="DUF6533"/>
</dbReference>
<feature type="domain" description="DUF6533" evidence="2">
    <location>
        <begin position="14"/>
        <end position="51"/>
    </location>
</feature>
<keyword evidence="1" id="KW-0472">Membrane</keyword>
<sequence>MGQLSLRLVRDTTTALTLYEYSLTLSNEVALFWRSKPSSASALFFLLRIVLFAIAATDIAGNLVPDATAAVSHLHTIVRLPPDSNPPISAIRVFAVTGRSWVLTFLTLALGLVPVAINIYLLTTAHFVVEVVPTMTVCAATSTLSTEAANKVALASRLCVILSDIFVVSTTWFNLFHSARLSIKSGIFDGSISWFLLRDGTLFFSLILILNLIDILLWWFDRIQFFTTLIFPISLILLSRLLMNLRQAAYSDMVAGSPTSPTRSLGPDLPTQMSDVLFVPRSPLRTDTETEVSPTLETFEDDDDDLEMSAVVIADGDDSPVDAGQREADALK</sequence>
<reference evidence="3 4" key="1">
    <citation type="journal article" date="2016" name="Mol. Biol. Evol.">
        <title>Comparative Genomics of Early-Diverging Mushroom-Forming Fungi Provides Insights into the Origins of Lignocellulose Decay Capabilities.</title>
        <authorList>
            <person name="Nagy L.G."/>
            <person name="Riley R."/>
            <person name="Tritt A."/>
            <person name="Adam C."/>
            <person name="Daum C."/>
            <person name="Floudas D."/>
            <person name="Sun H."/>
            <person name="Yadav J.S."/>
            <person name="Pangilinan J."/>
            <person name="Larsson K.H."/>
            <person name="Matsuura K."/>
            <person name="Barry K."/>
            <person name="Labutti K."/>
            <person name="Kuo R."/>
            <person name="Ohm R.A."/>
            <person name="Bhattacharya S.S."/>
            <person name="Shirouzu T."/>
            <person name="Yoshinaga Y."/>
            <person name="Martin F.M."/>
            <person name="Grigoriev I.V."/>
            <person name="Hibbett D.S."/>
        </authorList>
    </citation>
    <scope>NUCLEOTIDE SEQUENCE [LARGE SCALE GENOMIC DNA]</scope>
    <source>
        <strain evidence="3 4">L-15889</strain>
    </source>
</reference>
<protein>
    <recommendedName>
        <fullName evidence="2">DUF6533 domain-containing protein</fullName>
    </recommendedName>
</protein>
<keyword evidence="4" id="KW-1185">Reference proteome</keyword>
<dbReference type="Pfam" id="PF20151">
    <property type="entry name" value="DUF6533"/>
    <property type="match status" value="1"/>
</dbReference>
<feature type="transmembrane region" description="Helical" evidence="1">
    <location>
        <begin position="196"/>
        <end position="219"/>
    </location>
</feature>
<accession>A0A165P8Z0</accession>
<dbReference type="AlphaFoldDB" id="A0A165P8Z0"/>
<feature type="transmembrane region" description="Helical" evidence="1">
    <location>
        <begin position="154"/>
        <end position="175"/>
    </location>
</feature>
<keyword evidence="1" id="KW-0812">Transmembrane</keyword>
<evidence type="ECO:0000256" key="1">
    <source>
        <dbReference type="SAM" id="Phobius"/>
    </source>
</evidence>
<feature type="transmembrane region" description="Helical" evidence="1">
    <location>
        <begin position="101"/>
        <end position="122"/>
    </location>
</feature>